<accession>A0A2A4FSY2</accession>
<dbReference type="EMBL" id="NWUF01000026">
    <property type="protein sequence ID" value="PCE40558.1"/>
    <property type="molecule type" value="Genomic_DNA"/>
</dbReference>
<keyword evidence="3" id="KW-1185">Reference proteome</keyword>
<protein>
    <submittedName>
        <fullName evidence="2">Nuclear transport factor 2 family protein</fullName>
    </submittedName>
</protein>
<dbReference type="SUPFAM" id="SSF54427">
    <property type="entry name" value="NTF2-like"/>
    <property type="match status" value="1"/>
</dbReference>
<gene>
    <name evidence="2" type="ORF">COO09_19735</name>
</gene>
<dbReference type="Proteomes" id="UP000218934">
    <property type="component" value="Unassembled WGS sequence"/>
</dbReference>
<feature type="domain" description="SnoaL-like" evidence="1">
    <location>
        <begin position="10"/>
        <end position="114"/>
    </location>
</feature>
<dbReference type="Pfam" id="PF12680">
    <property type="entry name" value="SnoaL_2"/>
    <property type="match status" value="1"/>
</dbReference>
<evidence type="ECO:0000313" key="2">
    <source>
        <dbReference type="EMBL" id="PCE40558.1"/>
    </source>
</evidence>
<proteinExistence type="predicted"/>
<dbReference type="RefSeq" id="WP_066967491.1">
    <property type="nucleotide sequence ID" value="NZ_CP023449.1"/>
</dbReference>
<sequence length="132" mass="14488">MDGKAKMAAVRAMIERSTSGDVAGTLALLHPDMVFREAQGLPYPGDFVGHDGFLRLVEECAAAYALHVDSYELAYDGERVIAQMQLTATSNRSGRVLKTAVTEFYSFRDGLIADGDIYYKDSRAMWELATIG</sequence>
<comment type="caution">
    <text evidence="2">The sequence shown here is derived from an EMBL/GenBank/DDBJ whole genome shotgun (WGS) entry which is preliminary data.</text>
</comment>
<dbReference type="InterPro" id="IPR037401">
    <property type="entry name" value="SnoaL-like"/>
</dbReference>
<dbReference type="InterPro" id="IPR032710">
    <property type="entry name" value="NTF2-like_dom_sf"/>
</dbReference>
<dbReference type="AlphaFoldDB" id="A0A2A4FSY2"/>
<name>A0A2A4FSY2_9SPHN</name>
<dbReference type="KEGG" id="rdi:CMV14_07545"/>
<dbReference type="OrthoDB" id="582171at2"/>
<reference evidence="2 3" key="1">
    <citation type="submission" date="2017-09" db="EMBL/GenBank/DDBJ databases">
        <title>The Catabolism of 3,6-Dichlorosalicylic acid is Initiated by the Cytochrome P450 Monooxygenase DsmABC in Rhizorhabdus dicambivorans Ndbn-20.</title>
        <authorList>
            <person name="Na L."/>
        </authorList>
    </citation>
    <scope>NUCLEOTIDE SEQUENCE [LARGE SCALE GENOMIC DNA]</scope>
    <source>
        <strain evidence="2 3">Ndbn-20m</strain>
    </source>
</reference>
<evidence type="ECO:0000313" key="3">
    <source>
        <dbReference type="Proteomes" id="UP000218934"/>
    </source>
</evidence>
<dbReference type="Gene3D" id="3.10.450.50">
    <property type="match status" value="1"/>
</dbReference>
<evidence type="ECO:0000259" key="1">
    <source>
        <dbReference type="Pfam" id="PF12680"/>
    </source>
</evidence>
<organism evidence="2 3">
    <name type="scientific">Rhizorhabdus dicambivorans</name>
    <dbReference type="NCBI Taxonomy" id="1850238"/>
    <lineage>
        <taxon>Bacteria</taxon>
        <taxon>Pseudomonadati</taxon>
        <taxon>Pseudomonadota</taxon>
        <taxon>Alphaproteobacteria</taxon>
        <taxon>Sphingomonadales</taxon>
        <taxon>Sphingomonadaceae</taxon>
        <taxon>Rhizorhabdus</taxon>
    </lineage>
</organism>